<dbReference type="EMBL" id="JMIY01000005">
    <property type="protein sequence ID" value="KCZ71619.1"/>
    <property type="molecule type" value="Genomic_DNA"/>
</dbReference>
<protein>
    <submittedName>
        <fullName evidence="1">Uncharacterized protein</fullName>
    </submittedName>
</protein>
<reference evidence="1 2" key="1">
    <citation type="journal article" date="2013" name="Nature">
        <title>Anaerobic oxidation of methane coupled to nitrate reduction in a novel archaeal lineage.</title>
        <authorList>
            <person name="Haroon M.F."/>
            <person name="Hu S."/>
            <person name="Shi Y."/>
            <person name="Imelfort M."/>
            <person name="Keller J."/>
            <person name="Hugenholtz P."/>
            <person name="Yuan Z."/>
            <person name="Tyson G.W."/>
        </authorList>
    </citation>
    <scope>NUCLEOTIDE SEQUENCE [LARGE SCALE GENOMIC DNA]</scope>
    <source>
        <strain evidence="1 2">ANME-2d</strain>
    </source>
</reference>
<keyword evidence="2" id="KW-1185">Reference proteome</keyword>
<proteinExistence type="predicted"/>
<gene>
    <name evidence="1" type="ORF">ANME2D_02354</name>
</gene>
<comment type="caution">
    <text evidence="1">The sequence shown here is derived from an EMBL/GenBank/DDBJ whole genome shotgun (WGS) entry which is preliminary data.</text>
</comment>
<organism evidence="1 2">
    <name type="scientific">Candidatus Methanoperedens nitratireducens</name>
    <dbReference type="NCBI Taxonomy" id="1392998"/>
    <lineage>
        <taxon>Archaea</taxon>
        <taxon>Methanobacteriati</taxon>
        <taxon>Methanobacteriota</taxon>
        <taxon>Stenosarchaea group</taxon>
        <taxon>Methanomicrobia</taxon>
        <taxon>Methanosarcinales</taxon>
        <taxon>ANME-2 cluster</taxon>
        <taxon>Candidatus Methanoperedentaceae</taxon>
        <taxon>Candidatus Methanoperedens</taxon>
    </lineage>
</organism>
<dbReference type="RefSeq" id="WP_048091681.1">
    <property type="nucleotide sequence ID" value="NZ_JMIY01000005.1"/>
</dbReference>
<dbReference type="Proteomes" id="UP000027153">
    <property type="component" value="Unassembled WGS sequence"/>
</dbReference>
<name>A0A062V764_9EURY</name>
<evidence type="ECO:0000313" key="2">
    <source>
        <dbReference type="Proteomes" id="UP000027153"/>
    </source>
</evidence>
<accession>A0A062V764</accession>
<sequence length="64" mass="7115">MSRCGNIDHFGHGHACAACEHWPSGQVEPVDAKECEPCKAGECRFVRVVVPKDQEDDWMICGEI</sequence>
<dbReference type="AlphaFoldDB" id="A0A062V764"/>
<evidence type="ECO:0000313" key="1">
    <source>
        <dbReference type="EMBL" id="KCZ71619.1"/>
    </source>
</evidence>